<evidence type="ECO:0000256" key="6">
    <source>
        <dbReference type="ARBA" id="ARBA00050389"/>
    </source>
</evidence>
<evidence type="ECO:0000259" key="10">
    <source>
        <dbReference type="SMART" id="SM00645"/>
    </source>
</evidence>
<keyword evidence="5" id="KW-1015">Disulfide bond</keyword>
<dbReference type="PRINTS" id="PR00705">
    <property type="entry name" value="PAPAIN"/>
</dbReference>
<protein>
    <recommendedName>
        <fullName evidence="9">Actinidain</fullName>
        <ecNumber evidence="8">3.4.22.14</ecNumber>
    </recommendedName>
</protein>
<dbReference type="InterPro" id="IPR038765">
    <property type="entry name" value="Papain-like_cys_pep_sf"/>
</dbReference>
<keyword evidence="3" id="KW-0378">Hydrolase</keyword>
<keyword evidence="13" id="KW-1185">Reference proteome</keyword>
<dbReference type="SUPFAM" id="SSF54001">
    <property type="entry name" value="Cysteine proteinases"/>
    <property type="match status" value="1"/>
</dbReference>
<dbReference type="InterPro" id="IPR025660">
    <property type="entry name" value="Pept_his_AS"/>
</dbReference>
<comment type="similarity">
    <text evidence="1">Belongs to the peptidase C1 family.</text>
</comment>
<dbReference type="PANTHER" id="PTHR12411">
    <property type="entry name" value="CYSTEINE PROTEASE FAMILY C1-RELATED"/>
    <property type="match status" value="1"/>
</dbReference>
<accession>S8EGS6</accession>
<comment type="function">
    <text evidence="7">Cysteine protease responsible for the cleavage of kiwellin into kissper and KiTH.</text>
</comment>
<evidence type="ECO:0000256" key="7">
    <source>
        <dbReference type="ARBA" id="ARBA00058326"/>
    </source>
</evidence>
<evidence type="ECO:0000256" key="5">
    <source>
        <dbReference type="ARBA" id="ARBA00023157"/>
    </source>
</evidence>
<dbReference type="GO" id="GO:0006508">
    <property type="term" value="P:proteolysis"/>
    <property type="evidence" value="ECO:0007669"/>
    <property type="project" value="UniProtKB-KW"/>
</dbReference>
<evidence type="ECO:0000256" key="1">
    <source>
        <dbReference type="ARBA" id="ARBA00008455"/>
    </source>
</evidence>
<dbReference type="InterPro" id="IPR000668">
    <property type="entry name" value="Peptidase_C1A_C"/>
</dbReference>
<organism evidence="12 13">
    <name type="scientific">Genlisea aurea</name>
    <dbReference type="NCBI Taxonomy" id="192259"/>
    <lineage>
        <taxon>Eukaryota</taxon>
        <taxon>Viridiplantae</taxon>
        <taxon>Streptophyta</taxon>
        <taxon>Embryophyta</taxon>
        <taxon>Tracheophyta</taxon>
        <taxon>Spermatophyta</taxon>
        <taxon>Magnoliopsida</taxon>
        <taxon>eudicotyledons</taxon>
        <taxon>Gunneridae</taxon>
        <taxon>Pentapetalae</taxon>
        <taxon>asterids</taxon>
        <taxon>lamiids</taxon>
        <taxon>Lamiales</taxon>
        <taxon>Lentibulariaceae</taxon>
        <taxon>Genlisea</taxon>
    </lineage>
</organism>
<dbReference type="SMART" id="SM00848">
    <property type="entry name" value="Inhibitor_I29"/>
    <property type="match status" value="1"/>
</dbReference>
<dbReference type="AlphaFoldDB" id="S8EGS6"/>
<sequence>RSDKEVKNLYEEWAAKHGKVYNAIGEKDKRFDIFKDNLKFIDDHNNLGNRTYRLGLNQFADLTAQEYRSLYLGTRSKKNAAIRRFAKSRRAGEILPESVDWREKGAVTPVKNQRSCGNCWAFSTVAAVEGINQIVTGKLLNLSQQELVDCDTAENAGCNGGLMDYAFQFIVSNGGIDTEDDYPYKGIDGNCDPHRKNAKIVSIDGYEDVPPRDEASLKEAVARQPVSVAIEASGRALQHYSAGVLTGECGTEVNHGVVAVGYGSENGVEYWIVKNSWGREWGEDGGYFRIERNVPDPSGKCGIALMASYPTKNRRPAEESVLVAAE</sequence>
<dbReference type="InterPro" id="IPR039417">
    <property type="entry name" value="Peptidase_C1A_papain-like"/>
</dbReference>
<dbReference type="InterPro" id="IPR000169">
    <property type="entry name" value="Pept_cys_AS"/>
</dbReference>
<dbReference type="FunFam" id="3.90.70.10:FF:000068">
    <property type="entry name" value="Cysteine protease 1"/>
    <property type="match status" value="1"/>
</dbReference>
<keyword evidence="2 12" id="KW-0645">Protease</keyword>
<evidence type="ECO:0000256" key="9">
    <source>
        <dbReference type="ARBA" id="ARBA00068904"/>
    </source>
</evidence>
<feature type="domain" description="Cathepsin propeptide inhibitor" evidence="11">
    <location>
        <begin position="10"/>
        <end position="67"/>
    </location>
</feature>
<dbReference type="Proteomes" id="UP000015453">
    <property type="component" value="Unassembled WGS sequence"/>
</dbReference>
<evidence type="ECO:0000259" key="11">
    <source>
        <dbReference type="SMART" id="SM00848"/>
    </source>
</evidence>
<comment type="catalytic activity">
    <reaction evidence="6">
        <text>Specificity close to that of papain.</text>
        <dbReference type="EC" id="3.4.22.14"/>
    </reaction>
</comment>
<evidence type="ECO:0000313" key="13">
    <source>
        <dbReference type="Proteomes" id="UP000015453"/>
    </source>
</evidence>
<dbReference type="InterPro" id="IPR013128">
    <property type="entry name" value="Peptidase_C1A"/>
</dbReference>
<dbReference type="GO" id="GO:0004197">
    <property type="term" value="F:cysteine-type endopeptidase activity"/>
    <property type="evidence" value="ECO:0007669"/>
    <property type="project" value="UniProtKB-EC"/>
</dbReference>
<dbReference type="PROSITE" id="PS00639">
    <property type="entry name" value="THIOL_PROTEASE_HIS"/>
    <property type="match status" value="1"/>
</dbReference>
<dbReference type="Gene3D" id="3.90.70.10">
    <property type="entry name" value="Cysteine proteinases"/>
    <property type="match status" value="1"/>
</dbReference>
<dbReference type="CDD" id="cd02248">
    <property type="entry name" value="Peptidase_C1A"/>
    <property type="match status" value="1"/>
</dbReference>
<gene>
    <name evidence="12" type="ORF">M569_02900</name>
</gene>
<dbReference type="OrthoDB" id="10253408at2759"/>
<evidence type="ECO:0000256" key="3">
    <source>
        <dbReference type="ARBA" id="ARBA00022801"/>
    </source>
</evidence>
<evidence type="ECO:0000256" key="8">
    <source>
        <dbReference type="ARBA" id="ARBA00066502"/>
    </source>
</evidence>
<feature type="domain" description="Peptidase C1A papain C-terminal" evidence="10">
    <location>
        <begin position="95"/>
        <end position="311"/>
    </location>
</feature>
<keyword evidence="4" id="KW-0788">Thiol protease</keyword>
<reference evidence="12 13" key="1">
    <citation type="journal article" date="2013" name="BMC Genomics">
        <title>The miniature genome of a carnivorous plant Genlisea aurea contains a low number of genes and short non-coding sequences.</title>
        <authorList>
            <person name="Leushkin E.V."/>
            <person name="Sutormin R.A."/>
            <person name="Nabieva E.R."/>
            <person name="Penin A.A."/>
            <person name="Kondrashov A.S."/>
            <person name="Logacheva M.D."/>
        </authorList>
    </citation>
    <scope>NUCLEOTIDE SEQUENCE [LARGE SCALE GENOMIC DNA]</scope>
</reference>
<feature type="non-terminal residue" evidence="12">
    <location>
        <position position="1"/>
    </location>
</feature>
<dbReference type="EC" id="3.4.22.14" evidence="8"/>
<dbReference type="Pfam" id="PF00112">
    <property type="entry name" value="Peptidase_C1"/>
    <property type="match status" value="1"/>
</dbReference>
<evidence type="ECO:0000256" key="2">
    <source>
        <dbReference type="ARBA" id="ARBA00022670"/>
    </source>
</evidence>
<comment type="caution">
    <text evidence="12">The sequence shown here is derived from an EMBL/GenBank/DDBJ whole genome shotgun (WGS) entry which is preliminary data.</text>
</comment>
<dbReference type="EMBL" id="AUSU01001088">
    <property type="protein sequence ID" value="EPS71857.1"/>
    <property type="molecule type" value="Genomic_DNA"/>
</dbReference>
<evidence type="ECO:0000256" key="4">
    <source>
        <dbReference type="ARBA" id="ARBA00022807"/>
    </source>
</evidence>
<dbReference type="Pfam" id="PF08246">
    <property type="entry name" value="Inhibitor_I29"/>
    <property type="match status" value="1"/>
</dbReference>
<dbReference type="SMART" id="SM00645">
    <property type="entry name" value="Pept_C1"/>
    <property type="match status" value="1"/>
</dbReference>
<proteinExistence type="inferred from homology"/>
<dbReference type="InterPro" id="IPR013201">
    <property type="entry name" value="Prot_inhib_I29"/>
</dbReference>
<name>S8EGS6_9LAMI</name>
<dbReference type="PROSITE" id="PS00139">
    <property type="entry name" value="THIOL_PROTEASE_CYS"/>
    <property type="match status" value="1"/>
</dbReference>
<evidence type="ECO:0000313" key="12">
    <source>
        <dbReference type="EMBL" id="EPS71857.1"/>
    </source>
</evidence>